<evidence type="ECO:0000256" key="1">
    <source>
        <dbReference type="SAM" id="Phobius"/>
    </source>
</evidence>
<evidence type="ECO:0000313" key="2">
    <source>
        <dbReference type="EMBL" id="MBB5712495.1"/>
    </source>
</evidence>
<gene>
    <name evidence="2" type="ORF">FHT02_003755</name>
</gene>
<keyword evidence="1" id="KW-0472">Membrane</keyword>
<dbReference type="RefSeq" id="WP_184091056.1">
    <property type="nucleotide sequence ID" value="NZ_JACIJF010000018.1"/>
</dbReference>
<evidence type="ECO:0000313" key="3">
    <source>
        <dbReference type="Proteomes" id="UP000527143"/>
    </source>
</evidence>
<organism evidence="2 3">
    <name type="scientific">Sphingomonas xinjiangensis</name>
    <dbReference type="NCBI Taxonomy" id="643568"/>
    <lineage>
        <taxon>Bacteria</taxon>
        <taxon>Pseudomonadati</taxon>
        <taxon>Pseudomonadota</taxon>
        <taxon>Alphaproteobacteria</taxon>
        <taxon>Sphingomonadales</taxon>
        <taxon>Sphingomonadaceae</taxon>
        <taxon>Sphingomonas</taxon>
    </lineage>
</organism>
<sequence>MKQRPNSAQRRPIAVVQDAAMVATGAGAGAVTFNQLLLLTQDSLISAAVVLILAALLVSLLLPRR</sequence>
<dbReference type="EMBL" id="JACIJF010000018">
    <property type="protein sequence ID" value="MBB5712495.1"/>
    <property type="molecule type" value="Genomic_DNA"/>
</dbReference>
<feature type="transmembrane region" description="Helical" evidence="1">
    <location>
        <begin position="12"/>
        <end position="31"/>
    </location>
</feature>
<dbReference type="AlphaFoldDB" id="A0A840YS44"/>
<keyword evidence="3" id="KW-1185">Reference proteome</keyword>
<dbReference type="Proteomes" id="UP000527143">
    <property type="component" value="Unassembled WGS sequence"/>
</dbReference>
<reference evidence="2 3" key="1">
    <citation type="submission" date="2020-08" db="EMBL/GenBank/DDBJ databases">
        <title>Genomic Encyclopedia of Type Strains, Phase IV (KMG-IV): sequencing the most valuable type-strain genomes for metagenomic binning, comparative biology and taxonomic classification.</title>
        <authorList>
            <person name="Goeker M."/>
        </authorList>
    </citation>
    <scope>NUCLEOTIDE SEQUENCE [LARGE SCALE GENOMIC DNA]</scope>
    <source>
        <strain evidence="2 3">DSM 26736</strain>
    </source>
</reference>
<protein>
    <submittedName>
        <fullName evidence="2">Uncharacterized protein</fullName>
    </submittedName>
</protein>
<feature type="transmembrane region" description="Helical" evidence="1">
    <location>
        <begin position="43"/>
        <end position="62"/>
    </location>
</feature>
<name>A0A840YS44_9SPHN</name>
<proteinExistence type="predicted"/>
<keyword evidence="1" id="KW-0812">Transmembrane</keyword>
<accession>A0A840YS44</accession>
<comment type="caution">
    <text evidence="2">The sequence shown here is derived from an EMBL/GenBank/DDBJ whole genome shotgun (WGS) entry which is preliminary data.</text>
</comment>
<keyword evidence="1" id="KW-1133">Transmembrane helix</keyword>